<comment type="caution">
    <text evidence="2">The sequence shown here is derived from an EMBL/GenBank/DDBJ whole genome shotgun (WGS) entry which is preliminary data.</text>
</comment>
<accession>A0ABQ9CAI1</accession>
<evidence type="ECO:0000313" key="2">
    <source>
        <dbReference type="EMBL" id="KAJ6395610.1"/>
    </source>
</evidence>
<keyword evidence="1" id="KW-0812">Transmembrane</keyword>
<dbReference type="Proteomes" id="UP001141253">
    <property type="component" value="Chromosome 4"/>
</dbReference>
<name>A0ABQ9CAI1_9ROSI</name>
<keyword evidence="3" id="KW-1185">Reference proteome</keyword>
<dbReference type="EMBL" id="JAPFFI010000004">
    <property type="protein sequence ID" value="KAJ6395610.1"/>
    <property type="molecule type" value="Genomic_DNA"/>
</dbReference>
<protein>
    <submittedName>
        <fullName evidence="2">Uncharacterized protein</fullName>
    </submittedName>
</protein>
<evidence type="ECO:0000256" key="1">
    <source>
        <dbReference type="SAM" id="Phobius"/>
    </source>
</evidence>
<evidence type="ECO:0000313" key="3">
    <source>
        <dbReference type="Proteomes" id="UP001141253"/>
    </source>
</evidence>
<reference evidence="2" key="2">
    <citation type="journal article" date="2023" name="Int. J. Mol. Sci.">
        <title>De Novo Assembly and Annotation of 11 Diverse Shrub Willow (Salix) Genomes Reveals Novel Gene Organization in Sex-Linked Regions.</title>
        <authorList>
            <person name="Hyden B."/>
            <person name="Feng K."/>
            <person name="Yates T.B."/>
            <person name="Jawdy S."/>
            <person name="Cereghino C."/>
            <person name="Smart L.B."/>
            <person name="Muchero W."/>
        </authorList>
    </citation>
    <scope>NUCLEOTIDE SEQUENCE</scope>
    <source>
        <tissue evidence="2">Shoot tip</tissue>
    </source>
</reference>
<sequence>MLLTTGHYNVKHLGLNHPNWSTCPAMQCESSLLSIGNSTTSGCNITTCAYAGFNKTQTIFTTLATRSTCPVTEAPGNYASRIGLSWDFLLISLHLILLLVYLL</sequence>
<reference evidence="2" key="1">
    <citation type="submission" date="2022-10" db="EMBL/GenBank/DDBJ databases">
        <authorList>
            <person name="Hyden B.L."/>
            <person name="Feng K."/>
            <person name="Yates T."/>
            <person name="Jawdy S."/>
            <person name="Smart L.B."/>
            <person name="Muchero W."/>
        </authorList>
    </citation>
    <scope>NUCLEOTIDE SEQUENCE</scope>
    <source>
        <tissue evidence="2">Shoot tip</tissue>
    </source>
</reference>
<organism evidence="2 3">
    <name type="scientific">Salix suchowensis</name>
    <dbReference type="NCBI Taxonomy" id="1278906"/>
    <lineage>
        <taxon>Eukaryota</taxon>
        <taxon>Viridiplantae</taxon>
        <taxon>Streptophyta</taxon>
        <taxon>Embryophyta</taxon>
        <taxon>Tracheophyta</taxon>
        <taxon>Spermatophyta</taxon>
        <taxon>Magnoliopsida</taxon>
        <taxon>eudicotyledons</taxon>
        <taxon>Gunneridae</taxon>
        <taxon>Pentapetalae</taxon>
        <taxon>rosids</taxon>
        <taxon>fabids</taxon>
        <taxon>Malpighiales</taxon>
        <taxon>Salicaceae</taxon>
        <taxon>Saliceae</taxon>
        <taxon>Salix</taxon>
    </lineage>
</organism>
<keyword evidence="1" id="KW-1133">Transmembrane helix</keyword>
<keyword evidence="1" id="KW-0472">Membrane</keyword>
<gene>
    <name evidence="2" type="ORF">OIU77_020794</name>
</gene>
<proteinExistence type="predicted"/>
<feature type="transmembrane region" description="Helical" evidence="1">
    <location>
        <begin position="84"/>
        <end position="102"/>
    </location>
</feature>